<proteinExistence type="predicted"/>
<evidence type="ECO:0000313" key="3">
    <source>
        <dbReference type="EMBL" id="MCU6801411.1"/>
    </source>
</evidence>
<feature type="transmembrane region" description="Helical" evidence="1">
    <location>
        <begin position="143"/>
        <end position="162"/>
    </location>
</feature>
<gene>
    <name evidence="3" type="ORF">OCV69_16055</name>
</gene>
<keyword evidence="1" id="KW-1133">Transmembrane helix</keyword>
<reference evidence="3 4" key="1">
    <citation type="journal article" date="2021" name="ISME Commun">
        <title>Automated analysis of genomic sequences facilitates high-throughput and comprehensive description of bacteria.</title>
        <authorList>
            <person name="Hitch T.C.A."/>
        </authorList>
    </citation>
    <scope>NUCLEOTIDE SEQUENCE [LARGE SCALE GENOMIC DNA]</scope>
    <source>
        <strain evidence="4">f_CCE</strain>
    </source>
</reference>
<keyword evidence="3" id="KW-0378">Hydrolase</keyword>
<organism evidence="3 4">
    <name type="scientific">Alitiscatomonas aceti</name>
    <dbReference type="NCBI Taxonomy" id="2981724"/>
    <lineage>
        <taxon>Bacteria</taxon>
        <taxon>Bacillati</taxon>
        <taxon>Bacillota</taxon>
        <taxon>Clostridia</taxon>
        <taxon>Lachnospirales</taxon>
        <taxon>Lachnospiraceae</taxon>
        <taxon>Alitiscatomonas</taxon>
    </lineage>
</organism>
<evidence type="ECO:0000256" key="1">
    <source>
        <dbReference type="SAM" id="Phobius"/>
    </source>
</evidence>
<name>A0ABT2V490_9FIRM</name>
<dbReference type="Proteomes" id="UP001652395">
    <property type="component" value="Unassembled WGS sequence"/>
</dbReference>
<dbReference type="Pfam" id="PF02517">
    <property type="entry name" value="Rce1-like"/>
    <property type="match status" value="1"/>
</dbReference>
<keyword evidence="3" id="KW-0645">Protease</keyword>
<feature type="transmembrane region" description="Helical" evidence="1">
    <location>
        <begin position="12"/>
        <end position="30"/>
    </location>
</feature>
<sequence length="180" mass="21168">MKTNSKLRTSLIIYAMILYGLWSLLELYLKTQIGIDEFTKEVYIKLVFWLFPAIVIHFRFSDNMFVKKEEMYLLRKNCWIFIPIMLLFTIYIFISEYLTNSKITISESFGINTVVEVLSIAIGEEMVFRGLFLNAILNDKKKYLAVFINSLMFLIIHFPAWIQGDIFISVFTSGGFICFR</sequence>
<dbReference type="InterPro" id="IPR003675">
    <property type="entry name" value="Rce1/LyrA-like_dom"/>
</dbReference>
<keyword evidence="4" id="KW-1185">Reference proteome</keyword>
<keyword evidence="1" id="KW-0812">Transmembrane</keyword>
<protein>
    <submittedName>
        <fullName evidence="3">CPBP family intramembrane metalloprotease</fullName>
    </submittedName>
</protein>
<dbReference type="EMBL" id="JAOQJF010000057">
    <property type="protein sequence ID" value="MCU6801411.1"/>
    <property type="molecule type" value="Genomic_DNA"/>
</dbReference>
<keyword evidence="3" id="KW-0482">Metalloprotease</keyword>
<accession>A0ABT2V490</accession>
<feature type="domain" description="CAAX prenyl protease 2/Lysostaphin resistance protein A-like" evidence="2">
    <location>
        <begin position="112"/>
        <end position="178"/>
    </location>
</feature>
<dbReference type="GO" id="GO:0008237">
    <property type="term" value="F:metallopeptidase activity"/>
    <property type="evidence" value="ECO:0007669"/>
    <property type="project" value="UniProtKB-KW"/>
</dbReference>
<feature type="transmembrane region" description="Helical" evidence="1">
    <location>
        <begin position="42"/>
        <end position="60"/>
    </location>
</feature>
<feature type="transmembrane region" description="Helical" evidence="1">
    <location>
        <begin position="72"/>
        <end position="94"/>
    </location>
</feature>
<evidence type="ECO:0000313" key="4">
    <source>
        <dbReference type="Proteomes" id="UP001652395"/>
    </source>
</evidence>
<dbReference type="RefSeq" id="WP_158360266.1">
    <property type="nucleotide sequence ID" value="NZ_JAOQJF010000057.1"/>
</dbReference>
<comment type="caution">
    <text evidence="3">The sequence shown here is derived from an EMBL/GenBank/DDBJ whole genome shotgun (WGS) entry which is preliminary data.</text>
</comment>
<evidence type="ECO:0000259" key="2">
    <source>
        <dbReference type="Pfam" id="PF02517"/>
    </source>
</evidence>
<keyword evidence="1" id="KW-0472">Membrane</keyword>